<evidence type="ECO:0000313" key="1">
    <source>
        <dbReference type="EMBL" id="OEL11116.1"/>
    </source>
</evidence>
<protein>
    <submittedName>
        <fullName evidence="1">GxxExxY family protein</fullName>
    </submittedName>
</protein>
<dbReference type="AlphaFoldDB" id="A0A1E5UDY6"/>
<dbReference type="InterPro" id="IPR011604">
    <property type="entry name" value="PDDEXK-like_dom_sf"/>
</dbReference>
<gene>
    <name evidence="1" type="ORF">BHF72_2426</name>
</gene>
<dbReference type="Gene3D" id="3.90.320.10">
    <property type="match status" value="1"/>
</dbReference>
<dbReference type="KEGG" id="cnr:EB819_08330"/>
<dbReference type="STRING" id="237258.SAMN04489756_1376"/>
<accession>A0A1E5UDY6</accession>
<proteinExistence type="predicted"/>
<dbReference type="InterPro" id="IPR026350">
    <property type="entry name" value="GxxExxY"/>
</dbReference>
<sequence>MTENEISYLIRGAIYKVYNNIGPGLLESVYETALVYELRKIGLNVKSQLGLPFIYEELKMEVGFRIDIFVENKVIVEVKSVEHLAELHYKQLLTYLKLSEVKLGLLVNFNTSEINENIIRIVNHL</sequence>
<dbReference type="NCBIfam" id="TIGR04256">
    <property type="entry name" value="GxxExxY"/>
    <property type="match status" value="1"/>
</dbReference>
<dbReference type="Proteomes" id="UP000095601">
    <property type="component" value="Unassembled WGS sequence"/>
</dbReference>
<dbReference type="RefSeq" id="WP_069798757.1">
    <property type="nucleotide sequence ID" value="NZ_CP034157.1"/>
</dbReference>
<evidence type="ECO:0000313" key="2">
    <source>
        <dbReference type="Proteomes" id="UP000095601"/>
    </source>
</evidence>
<dbReference type="EMBL" id="MKGI01000056">
    <property type="protein sequence ID" value="OEL11116.1"/>
    <property type="molecule type" value="Genomic_DNA"/>
</dbReference>
<dbReference type="Pfam" id="PF13366">
    <property type="entry name" value="PDDEXK_3"/>
    <property type="match status" value="1"/>
</dbReference>
<keyword evidence="2" id="KW-1185">Reference proteome</keyword>
<reference evidence="1 2" key="1">
    <citation type="submission" date="2016-09" db="EMBL/GenBank/DDBJ databases">
        <authorList>
            <person name="Capua I."/>
            <person name="De Benedictis P."/>
            <person name="Joannis T."/>
            <person name="Lombin L.H."/>
            <person name="Cattoli G."/>
        </authorList>
    </citation>
    <scope>NUCLEOTIDE SEQUENCE [LARGE SCALE GENOMIC DNA]</scope>
    <source>
        <strain evidence="1 2">NRS-1</strain>
    </source>
</reference>
<dbReference type="PATRIC" id="fig|237258.4.peg.2585"/>
<organism evidence="1 2">
    <name type="scientific">Cloacibacterium normanense</name>
    <dbReference type="NCBI Taxonomy" id="237258"/>
    <lineage>
        <taxon>Bacteria</taxon>
        <taxon>Pseudomonadati</taxon>
        <taxon>Bacteroidota</taxon>
        <taxon>Flavobacteriia</taxon>
        <taxon>Flavobacteriales</taxon>
        <taxon>Weeksellaceae</taxon>
    </lineage>
</organism>
<name>A0A1E5UDY6_9FLAO</name>
<dbReference type="OrthoDB" id="1119698at2"/>
<comment type="caution">
    <text evidence="1">The sequence shown here is derived from an EMBL/GenBank/DDBJ whole genome shotgun (WGS) entry which is preliminary data.</text>
</comment>